<dbReference type="PROSITE" id="PS50262">
    <property type="entry name" value="G_PROTEIN_RECEP_F1_2"/>
    <property type="match status" value="1"/>
</dbReference>
<protein>
    <submittedName>
        <fullName evidence="15">Neuropeptide CCHamide-1 receptor</fullName>
    </submittedName>
</protein>
<dbReference type="GO" id="GO:0005886">
    <property type="term" value="C:plasma membrane"/>
    <property type="evidence" value="ECO:0007669"/>
    <property type="project" value="UniProtKB-SubCell"/>
</dbReference>
<evidence type="ECO:0000256" key="3">
    <source>
        <dbReference type="ARBA" id="ARBA00022475"/>
    </source>
</evidence>
<feature type="transmembrane region" description="Helical" evidence="12">
    <location>
        <begin position="86"/>
        <end position="111"/>
    </location>
</feature>
<accession>A0A6P4IAD6</accession>
<feature type="transmembrane region" description="Helical" evidence="12">
    <location>
        <begin position="309"/>
        <end position="333"/>
    </location>
</feature>
<feature type="transmembrane region" description="Helical" evidence="12">
    <location>
        <begin position="353"/>
        <end position="373"/>
    </location>
</feature>
<evidence type="ECO:0000256" key="8">
    <source>
        <dbReference type="ARBA" id="ARBA00023157"/>
    </source>
</evidence>
<dbReference type="OMA" id="TNKGRTG"/>
<reference evidence="14" key="1">
    <citation type="submission" date="2025-05" db="UniProtKB">
        <authorList>
            <consortium name="RefSeq"/>
        </authorList>
    </citation>
    <scope>NUCLEOTIDE SEQUENCE [LARGE SCALE GENOMIC DNA]</scope>
    <source>
        <strain evidence="14">14028-0561.14</strain>
    </source>
</reference>
<keyword evidence="8" id="KW-1015">Disulfide bond</keyword>
<evidence type="ECO:0000256" key="2">
    <source>
        <dbReference type="ARBA" id="ARBA00010663"/>
    </source>
</evidence>
<feature type="transmembrane region" description="Helical" evidence="12">
    <location>
        <begin position="123"/>
        <end position="147"/>
    </location>
</feature>
<dbReference type="PANTHER" id="PTHR45695">
    <property type="entry name" value="LEUCOKININ RECEPTOR-RELATED"/>
    <property type="match status" value="1"/>
</dbReference>
<feature type="domain" description="G-protein coupled receptors family 1 profile" evidence="13">
    <location>
        <begin position="102"/>
        <end position="370"/>
    </location>
</feature>
<gene>
    <name evidence="15" type="primary">CCHa1-R</name>
</gene>
<organism evidence="14 15">
    <name type="scientific">Drosophila kikkawai</name>
    <name type="common">Fruit fly</name>
    <dbReference type="NCBI Taxonomy" id="30033"/>
    <lineage>
        <taxon>Eukaryota</taxon>
        <taxon>Metazoa</taxon>
        <taxon>Ecdysozoa</taxon>
        <taxon>Arthropoda</taxon>
        <taxon>Hexapoda</taxon>
        <taxon>Insecta</taxon>
        <taxon>Pterygota</taxon>
        <taxon>Neoptera</taxon>
        <taxon>Endopterygota</taxon>
        <taxon>Diptera</taxon>
        <taxon>Brachycera</taxon>
        <taxon>Muscomorpha</taxon>
        <taxon>Ephydroidea</taxon>
        <taxon>Drosophilidae</taxon>
        <taxon>Drosophila</taxon>
        <taxon>Sophophora</taxon>
    </lineage>
</organism>
<comment type="subcellular location">
    <subcellularLocation>
        <location evidence="1">Cell membrane</location>
        <topology evidence="1">Multi-pass membrane protein</topology>
    </subcellularLocation>
</comment>
<keyword evidence="5 12" id="KW-1133">Transmembrane helix</keyword>
<evidence type="ECO:0000256" key="12">
    <source>
        <dbReference type="SAM" id="Phobius"/>
    </source>
</evidence>
<sequence>MIANNLVSMESELDMTAQGDQDLDLDKSLLSNPLNITQAIWDMAMLATSTQWTLLDTDFTSGYDNLSGVAPTETPYVPYGRRPETYIVPILFALIFVVGVLGNGTLIVVFLSVRQMRNVPNTYILSLALADLLVIITTVPLASTVYTVEYWPFGSFLCSLSEFMKDVSIGVSVFTLTALSGDRYFAIVDPLRKFHAHGGGRRATRMTLATAVSIWLLAILCGMPALLGSKLKNFGINKQTIVICYPYPEEWGPNYPKTMVMLHFLVYYAIPLVVIAAFYVLIALHLMYSASVPGEIQGAVRQVRARRKVAVTVLAFVVIFGICFLPYHVFFLWFYFWPTAQDDYNAFWHVLRIVAYCMSFANSCANPVALYFVSGAFRKHFNRYLFCRGASGRRKKRGQHDTFCMHRDTSLTSTASKRFQSRHSCYQSTIRSCRLQETTITTLPNGGNQNGASISAVDLAPLAMPMVPASGHNEAPPPGYEFAALNEFGQQQHQRSHPPKFQESLLN</sequence>
<keyword evidence="9 15" id="KW-0675">Receptor</keyword>
<evidence type="ECO:0000256" key="6">
    <source>
        <dbReference type="ARBA" id="ARBA00023040"/>
    </source>
</evidence>
<name>A0A6P4IAD6_DROKI</name>
<reference evidence="15" key="2">
    <citation type="submission" date="2025-08" db="UniProtKB">
        <authorList>
            <consortium name="RefSeq"/>
        </authorList>
    </citation>
    <scope>IDENTIFICATION</scope>
    <source>
        <strain evidence="15">14028-0561.14</strain>
        <tissue evidence="15">Whole fly</tissue>
    </source>
</reference>
<evidence type="ECO:0000313" key="15">
    <source>
        <dbReference type="RefSeq" id="XP_017019716.1"/>
    </source>
</evidence>
<dbReference type="GO" id="GO:0008188">
    <property type="term" value="F:neuropeptide receptor activity"/>
    <property type="evidence" value="ECO:0007669"/>
    <property type="project" value="TreeGrafter"/>
</dbReference>
<keyword evidence="11" id="KW-0807">Transducer</keyword>
<dbReference type="SUPFAM" id="SSF81321">
    <property type="entry name" value="Family A G protein-coupled receptor-like"/>
    <property type="match status" value="1"/>
</dbReference>
<dbReference type="Gene3D" id="1.20.1070.10">
    <property type="entry name" value="Rhodopsin 7-helix transmembrane proteins"/>
    <property type="match status" value="1"/>
</dbReference>
<evidence type="ECO:0000256" key="7">
    <source>
        <dbReference type="ARBA" id="ARBA00023136"/>
    </source>
</evidence>
<comment type="similarity">
    <text evidence="2">Belongs to the G-protein coupled receptor 1 family.</text>
</comment>
<evidence type="ECO:0000256" key="5">
    <source>
        <dbReference type="ARBA" id="ARBA00022989"/>
    </source>
</evidence>
<keyword evidence="4 12" id="KW-0812">Transmembrane</keyword>
<feature type="transmembrane region" description="Helical" evidence="12">
    <location>
        <begin position="167"/>
        <end position="185"/>
    </location>
</feature>
<evidence type="ECO:0000313" key="14">
    <source>
        <dbReference type="Proteomes" id="UP001652661"/>
    </source>
</evidence>
<dbReference type="FunFam" id="1.20.1070.10:FF:000286">
    <property type="entry name" value="Neuropeptide CCHamide-1 receptor"/>
    <property type="match status" value="1"/>
</dbReference>
<dbReference type="OrthoDB" id="10049706at2759"/>
<dbReference type="InterPro" id="IPR000276">
    <property type="entry name" value="GPCR_Rhodpsn"/>
</dbReference>
<keyword evidence="6" id="KW-0297">G-protein coupled receptor</keyword>
<proteinExistence type="inferred from homology"/>
<dbReference type="PANTHER" id="PTHR45695:SF26">
    <property type="entry name" value="NEUROPEPTIDE CCHAMIDE-1 RECEPTOR"/>
    <property type="match status" value="1"/>
</dbReference>
<evidence type="ECO:0000256" key="1">
    <source>
        <dbReference type="ARBA" id="ARBA00004651"/>
    </source>
</evidence>
<keyword evidence="14" id="KW-1185">Reference proteome</keyword>
<dbReference type="PRINTS" id="PR00237">
    <property type="entry name" value="GPCRRHODOPSN"/>
</dbReference>
<dbReference type="Proteomes" id="UP001652661">
    <property type="component" value="Chromosome 2R"/>
</dbReference>
<dbReference type="InterPro" id="IPR017452">
    <property type="entry name" value="GPCR_Rhodpsn_7TM"/>
</dbReference>
<keyword evidence="10" id="KW-0325">Glycoprotein</keyword>
<dbReference type="Pfam" id="PF00001">
    <property type="entry name" value="7tm_1"/>
    <property type="match status" value="1"/>
</dbReference>
<evidence type="ECO:0000256" key="9">
    <source>
        <dbReference type="ARBA" id="ARBA00023170"/>
    </source>
</evidence>
<dbReference type="InterPro" id="IPR001556">
    <property type="entry name" value="Bombsn_rcpt-like"/>
</dbReference>
<evidence type="ECO:0000256" key="10">
    <source>
        <dbReference type="ARBA" id="ARBA00023180"/>
    </source>
</evidence>
<dbReference type="PRINTS" id="PR00358">
    <property type="entry name" value="BOMBESINR"/>
</dbReference>
<evidence type="ECO:0000259" key="13">
    <source>
        <dbReference type="PROSITE" id="PS50262"/>
    </source>
</evidence>
<dbReference type="CDD" id="cd15927">
    <property type="entry name" value="7tmA_Bombesin_R-like"/>
    <property type="match status" value="1"/>
</dbReference>
<dbReference type="AlphaFoldDB" id="A0A6P4IAD6"/>
<keyword evidence="3" id="KW-1003">Cell membrane</keyword>
<evidence type="ECO:0000256" key="4">
    <source>
        <dbReference type="ARBA" id="ARBA00022692"/>
    </source>
</evidence>
<feature type="transmembrane region" description="Helical" evidence="12">
    <location>
        <begin position="206"/>
        <end position="227"/>
    </location>
</feature>
<evidence type="ECO:0000256" key="11">
    <source>
        <dbReference type="ARBA" id="ARBA00023224"/>
    </source>
</evidence>
<keyword evidence="7 12" id="KW-0472">Membrane</keyword>
<feature type="transmembrane region" description="Helical" evidence="12">
    <location>
        <begin position="265"/>
        <end position="288"/>
    </location>
</feature>
<dbReference type="RefSeq" id="XP_017019716.1">
    <property type="nucleotide sequence ID" value="XM_017164227.3"/>
</dbReference>